<dbReference type="PANTHER" id="PTHR41523:SF8">
    <property type="entry name" value="ETHYLENE RESPONSE SENSOR PROTEIN"/>
    <property type="match status" value="1"/>
</dbReference>
<dbReference type="AlphaFoldDB" id="A0A1L3FQS6"/>
<dbReference type="Gene3D" id="3.30.565.10">
    <property type="entry name" value="Histidine kinase-like ATPase, C-terminal domain"/>
    <property type="match status" value="1"/>
</dbReference>
<keyword evidence="3" id="KW-0597">Phosphoprotein</keyword>
<name>A0A1L3FQS6_BRAJP</name>
<dbReference type="PANTHER" id="PTHR41523">
    <property type="entry name" value="TWO-COMPONENT SYSTEM SENSOR PROTEIN"/>
    <property type="match status" value="1"/>
</dbReference>
<keyword evidence="6" id="KW-0418">Kinase</keyword>
<dbReference type="GO" id="GO:0005524">
    <property type="term" value="F:ATP binding"/>
    <property type="evidence" value="ECO:0007669"/>
    <property type="project" value="UniProtKB-KW"/>
</dbReference>
<proteinExistence type="predicted"/>
<accession>A0A1L3FQS6</accession>
<evidence type="ECO:0000256" key="6">
    <source>
        <dbReference type="ARBA" id="ARBA00022777"/>
    </source>
</evidence>
<dbReference type="Pfam" id="PF07536">
    <property type="entry name" value="HWE_HK"/>
    <property type="match status" value="1"/>
</dbReference>
<evidence type="ECO:0000259" key="8">
    <source>
        <dbReference type="SMART" id="SM00911"/>
    </source>
</evidence>
<evidence type="ECO:0000256" key="3">
    <source>
        <dbReference type="ARBA" id="ARBA00022553"/>
    </source>
</evidence>
<evidence type="ECO:0000256" key="2">
    <source>
        <dbReference type="ARBA" id="ARBA00012438"/>
    </source>
</evidence>
<protein>
    <recommendedName>
        <fullName evidence="2">histidine kinase</fullName>
        <ecNumber evidence="2">2.7.13.3</ecNumber>
    </recommendedName>
</protein>
<dbReference type="RefSeq" id="WP_071916794.1">
    <property type="nucleotide sequence ID" value="NZ_CP017637.1"/>
</dbReference>
<dbReference type="InterPro" id="IPR011102">
    <property type="entry name" value="Sig_transdc_His_kinase_HWE"/>
</dbReference>
<dbReference type="GO" id="GO:0004673">
    <property type="term" value="F:protein histidine kinase activity"/>
    <property type="evidence" value="ECO:0007669"/>
    <property type="project" value="UniProtKB-EC"/>
</dbReference>
<dbReference type="InterPro" id="IPR036890">
    <property type="entry name" value="HATPase_C_sf"/>
</dbReference>
<organism evidence="9 10">
    <name type="scientific">Bradyrhizobium japonicum</name>
    <dbReference type="NCBI Taxonomy" id="375"/>
    <lineage>
        <taxon>Bacteria</taxon>
        <taxon>Pseudomonadati</taxon>
        <taxon>Pseudomonadota</taxon>
        <taxon>Alphaproteobacteria</taxon>
        <taxon>Hyphomicrobiales</taxon>
        <taxon>Nitrobacteraceae</taxon>
        <taxon>Bradyrhizobium</taxon>
    </lineage>
</organism>
<dbReference type="EC" id="2.7.13.3" evidence="2"/>
<dbReference type="EMBL" id="CP017637">
    <property type="protein sequence ID" value="APG15653.1"/>
    <property type="molecule type" value="Genomic_DNA"/>
</dbReference>
<feature type="domain" description="Signal transduction histidine kinase HWE region" evidence="8">
    <location>
        <begin position="36"/>
        <end position="116"/>
    </location>
</feature>
<evidence type="ECO:0000313" key="9">
    <source>
        <dbReference type="EMBL" id="APG15653.1"/>
    </source>
</evidence>
<dbReference type="OrthoDB" id="341208at2"/>
<gene>
    <name evidence="9" type="ORF">BKD09_45960</name>
</gene>
<evidence type="ECO:0000256" key="1">
    <source>
        <dbReference type="ARBA" id="ARBA00000085"/>
    </source>
</evidence>
<keyword evidence="4" id="KW-0808">Transferase</keyword>
<evidence type="ECO:0000313" key="10">
    <source>
        <dbReference type="Proteomes" id="UP000181962"/>
    </source>
</evidence>
<keyword evidence="7" id="KW-0067">ATP-binding</keyword>
<dbReference type="SMART" id="SM00911">
    <property type="entry name" value="HWE_HK"/>
    <property type="match status" value="1"/>
</dbReference>
<keyword evidence="5" id="KW-0547">Nucleotide-binding</keyword>
<reference evidence="9 10" key="1">
    <citation type="submission" date="2016-11" db="EMBL/GenBank/DDBJ databases">
        <title>Complete Genome Sequence of Bradyrhizobium sp. strain J5, an isolated from soybean nodule in Hokkaido.</title>
        <authorList>
            <person name="Kanehara K."/>
        </authorList>
    </citation>
    <scope>NUCLEOTIDE SEQUENCE [LARGE SCALE GENOMIC DNA]</scope>
    <source>
        <strain evidence="9 10">J5</strain>
    </source>
</reference>
<evidence type="ECO:0000256" key="4">
    <source>
        <dbReference type="ARBA" id="ARBA00022679"/>
    </source>
</evidence>
<dbReference type="Proteomes" id="UP000181962">
    <property type="component" value="Chromosome"/>
</dbReference>
<evidence type="ECO:0000256" key="7">
    <source>
        <dbReference type="ARBA" id="ARBA00022840"/>
    </source>
</evidence>
<comment type="catalytic activity">
    <reaction evidence="1">
        <text>ATP + protein L-histidine = ADP + protein N-phospho-L-histidine.</text>
        <dbReference type="EC" id="2.7.13.3"/>
    </reaction>
</comment>
<evidence type="ECO:0000256" key="5">
    <source>
        <dbReference type="ARBA" id="ARBA00022741"/>
    </source>
</evidence>
<sequence>MRHTVTGSFHDGGSGCAHFERIAPIRDDELELVVRELQHRMRNILSIVLCFVNNTDANTTTDFREALSARIATLSDAYRMIESAGEQRVSLAAMLERTLKPHAMFHRGRILLAGPDLTLEPHIALALHVIIHELATNASKYGALTSTAGAVEVIWESPPYLGGQGLAIQWRERGGPIVTEPVRKGFGTQLIARALPGAQVDLDFAPDGLVCRLLIDLGQTLTTQGPVS</sequence>